<sequence length="235" mass="26047">MSQPLPGSTFTLPQTQTRVDPPPIEDVKRLKYIKVVFSRNTGLIRHGDECLQRGVDTMFKYITFIPPAIQTDLGQDYASIEESRRKLLLGIAQKSWGRKDLRDKVVLYARGAEWFEDRVKSTSRSSFMKAVPTKEDLEQSGIVVYSPYYQELALTLHLQERSSINEDSDTYYILGSSILPEPDEVLAGTEAGAGTLPESTGAGSSQGNRVSDSQMEPCDDGCKLSPLRKHAGSPS</sequence>
<comment type="caution">
    <text evidence="2">The sequence shown here is derived from an EMBL/GenBank/DDBJ whole genome shotgun (WGS) entry which is preliminary data.</text>
</comment>
<proteinExistence type="predicted"/>
<feature type="compositionally biased region" description="Polar residues" evidence="1">
    <location>
        <begin position="197"/>
        <end position="214"/>
    </location>
</feature>
<feature type="compositionally biased region" description="Basic residues" evidence="1">
    <location>
        <begin position="226"/>
        <end position="235"/>
    </location>
</feature>
<evidence type="ECO:0000313" key="3">
    <source>
        <dbReference type="Proteomes" id="UP001212997"/>
    </source>
</evidence>
<dbReference type="EMBL" id="JANAWD010000019">
    <property type="protein sequence ID" value="KAJ3490982.1"/>
    <property type="molecule type" value="Genomic_DNA"/>
</dbReference>
<reference evidence="2" key="1">
    <citation type="submission" date="2022-07" db="EMBL/GenBank/DDBJ databases">
        <title>Genome Sequence of Physisporinus lineatus.</title>
        <authorList>
            <person name="Buettner E."/>
        </authorList>
    </citation>
    <scope>NUCLEOTIDE SEQUENCE</scope>
    <source>
        <strain evidence="2">VT162</strain>
    </source>
</reference>
<organism evidence="2 3">
    <name type="scientific">Meripilus lineatus</name>
    <dbReference type="NCBI Taxonomy" id="2056292"/>
    <lineage>
        <taxon>Eukaryota</taxon>
        <taxon>Fungi</taxon>
        <taxon>Dikarya</taxon>
        <taxon>Basidiomycota</taxon>
        <taxon>Agaricomycotina</taxon>
        <taxon>Agaricomycetes</taxon>
        <taxon>Polyporales</taxon>
        <taxon>Meripilaceae</taxon>
        <taxon>Meripilus</taxon>
    </lineage>
</organism>
<dbReference type="Proteomes" id="UP001212997">
    <property type="component" value="Unassembled WGS sequence"/>
</dbReference>
<evidence type="ECO:0000256" key="1">
    <source>
        <dbReference type="SAM" id="MobiDB-lite"/>
    </source>
</evidence>
<protein>
    <submittedName>
        <fullName evidence="2">Uncharacterized protein</fullName>
    </submittedName>
</protein>
<feature type="region of interest" description="Disordered" evidence="1">
    <location>
        <begin position="189"/>
        <end position="235"/>
    </location>
</feature>
<keyword evidence="3" id="KW-1185">Reference proteome</keyword>
<accession>A0AAD5YLF4</accession>
<dbReference type="AlphaFoldDB" id="A0AAD5YLF4"/>
<name>A0AAD5YLF4_9APHY</name>
<gene>
    <name evidence="2" type="ORF">NLI96_g1039</name>
</gene>
<evidence type="ECO:0000313" key="2">
    <source>
        <dbReference type="EMBL" id="KAJ3490982.1"/>
    </source>
</evidence>